<dbReference type="STRING" id="947166.A0A1D1V943"/>
<keyword evidence="8" id="KW-0464">Manganese</keyword>
<keyword evidence="7" id="KW-0482">Metalloprotease</keyword>
<feature type="domain" description="Aminopeptidase P N-terminal" evidence="16">
    <location>
        <begin position="29"/>
        <end position="168"/>
    </location>
</feature>
<dbReference type="PANTHER" id="PTHR48480:SF2">
    <property type="entry name" value="PEPTIDASE D"/>
    <property type="match status" value="1"/>
</dbReference>
<dbReference type="GO" id="GO:0070006">
    <property type="term" value="F:metalloaminopeptidase activity"/>
    <property type="evidence" value="ECO:0007669"/>
    <property type="project" value="InterPro"/>
</dbReference>
<keyword evidence="5" id="KW-0378">Hydrolase</keyword>
<reference evidence="17 18" key="1">
    <citation type="journal article" date="2016" name="Nat. Commun.">
        <title>Extremotolerant tardigrade genome and improved radiotolerance of human cultured cells by tardigrade-unique protein.</title>
        <authorList>
            <person name="Hashimoto T."/>
            <person name="Horikawa D.D."/>
            <person name="Saito Y."/>
            <person name="Kuwahara H."/>
            <person name="Kozuka-Hata H."/>
            <person name="Shin-I T."/>
            <person name="Minakuchi Y."/>
            <person name="Ohishi K."/>
            <person name="Motoyama A."/>
            <person name="Aizu T."/>
            <person name="Enomoto A."/>
            <person name="Kondo K."/>
            <person name="Tanaka S."/>
            <person name="Hara Y."/>
            <person name="Koshikawa S."/>
            <person name="Sagara H."/>
            <person name="Miura T."/>
            <person name="Yokobori S."/>
            <person name="Miyagawa K."/>
            <person name="Suzuki Y."/>
            <person name="Kubo T."/>
            <person name="Oyama M."/>
            <person name="Kohara Y."/>
            <person name="Fujiyama A."/>
            <person name="Arakawa K."/>
            <person name="Katayama T."/>
            <person name="Toyoda A."/>
            <person name="Kunieda T."/>
        </authorList>
    </citation>
    <scope>NUCLEOTIDE SEQUENCE [LARGE SCALE GENOMIC DNA]</scope>
    <source>
        <strain evidence="17 18">YOKOZUNA-1</strain>
    </source>
</reference>
<comment type="similarity">
    <text evidence="9">Belongs to the peptidase M24B family. Eukaryotic-type prolidase subfamily.</text>
</comment>
<dbReference type="GO" id="GO:0102009">
    <property type="term" value="F:proline dipeptidase activity"/>
    <property type="evidence" value="ECO:0007669"/>
    <property type="project" value="UniProtKB-EC"/>
</dbReference>
<evidence type="ECO:0000256" key="12">
    <source>
        <dbReference type="ARBA" id="ARBA00044252"/>
    </source>
</evidence>
<evidence type="ECO:0000259" key="16">
    <source>
        <dbReference type="SMART" id="SM01011"/>
    </source>
</evidence>
<keyword evidence="4" id="KW-0479">Metal-binding</keyword>
<evidence type="ECO:0000313" key="18">
    <source>
        <dbReference type="Proteomes" id="UP000186922"/>
    </source>
</evidence>
<evidence type="ECO:0000256" key="9">
    <source>
        <dbReference type="ARBA" id="ARBA00043990"/>
    </source>
</evidence>
<dbReference type="InterPro" id="IPR036005">
    <property type="entry name" value="Creatinase/aminopeptidase-like"/>
</dbReference>
<dbReference type="Proteomes" id="UP000186922">
    <property type="component" value="Unassembled WGS sequence"/>
</dbReference>
<dbReference type="GO" id="GO:0030145">
    <property type="term" value="F:manganese ion binding"/>
    <property type="evidence" value="ECO:0007669"/>
    <property type="project" value="InterPro"/>
</dbReference>
<keyword evidence="18" id="KW-1185">Reference proteome</keyword>
<dbReference type="InterPro" id="IPR029149">
    <property type="entry name" value="Creatin/AminoP/Spt16_N"/>
</dbReference>
<evidence type="ECO:0000256" key="13">
    <source>
        <dbReference type="ARBA" id="ARBA00044284"/>
    </source>
</evidence>
<dbReference type="EC" id="3.4.13.9" evidence="10"/>
<dbReference type="SUPFAM" id="SSF53092">
    <property type="entry name" value="Creatinase/prolidase N-terminal domain"/>
    <property type="match status" value="1"/>
</dbReference>
<name>A0A1D1V943_RAMVA</name>
<comment type="subunit">
    <text evidence="2">Homodimer.</text>
</comment>
<dbReference type="MEROPS" id="M24.007"/>
<evidence type="ECO:0000256" key="11">
    <source>
        <dbReference type="ARBA" id="ARBA00044141"/>
    </source>
</evidence>
<keyword evidence="3" id="KW-0645">Protease</keyword>
<evidence type="ECO:0000256" key="5">
    <source>
        <dbReference type="ARBA" id="ARBA00022801"/>
    </source>
</evidence>
<dbReference type="InterPro" id="IPR007865">
    <property type="entry name" value="Aminopep_P_N"/>
</dbReference>
<dbReference type="InterPro" id="IPR000994">
    <property type="entry name" value="Pept_M24"/>
</dbReference>
<dbReference type="InterPro" id="IPR052433">
    <property type="entry name" value="X-Pro_dipept-like"/>
</dbReference>
<protein>
    <recommendedName>
        <fullName evidence="11">Xaa-Pro dipeptidase</fullName>
        <ecNumber evidence="10">3.4.13.9</ecNumber>
    </recommendedName>
    <alternativeName>
        <fullName evidence="14">Imidodipeptidase</fullName>
    </alternativeName>
    <alternativeName>
        <fullName evidence="12">Peptidase D</fullName>
    </alternativeName>
    <alternativeName>
        <fullName evidence="13">Proline dipeptidase</fullName>
    </alternativeName>
</protein>
<dbReference type="FunFam" id="3.90.230.10:FF:000002">
    <property type="entry name" value="Xaa-Pro aminopeptidase 3"/>
    <property type="match status" value="1"/>
</dbReference>
<gene>
    <name evidence="17" type="primary">RvY_07679-1</name>
    <name evidence="17" type="synonym">RvY_07679.1</name>
    <name evidence="17" type="ORF">RvY_07679</name>
</gene>
<dbReference type="OrthoDB" id="10261878at2759"/>
<evidence type="ECO:0000256" key="3">
    <source>
        <dbReference type="ARBA" id="ARBA00022670"/>
    </source>
</evidence>
<keyword evidence="6" id="KW-0224">Dipeptidase</keyword>
<evidence type="ECO:0000256" key="1">
    <source>
        <dbReference type="ARBA" id="ARBA00001936"/>
    </source>
</evidence>
<dbReference type="EMBL" id="BDGG01000003">
    <property type="protein sequence ID" value="GAU96197.1"/>
    <property type="molecule type" value="Genomic_DNA"/>
</dbReference>
<dbReference type="PANTHER" id="PTHR48480">
    <property type="match status" value="1"/>
</dbReference>
<dbReference type="Pfam" id="PF00557">
    <property type="entry name" value="Peptidase_M24"/>
    <property type="match status" value="1"/>
</dbReference>
<evidence type="ECO:0000256" key="15">
    <source>
        <dbReference type="ARBA" id="ARBA00048994"/>
    </source>
</evidence>
<evidence type="ECO:0000256" key="4">
    <source>
        <dbReference type="ARBA" id="ARBA00022723"/>
    </source>
</evidence>
<evidence type="ECO:0000256" key="2">
    <source>
        <dbReference type="ARBA" id="ARBA00011738"/>
    </source>
</evidence>
<evidence type="ECO:0000256" key="7">
    <source>
        <dbReference type="ARBA" id="ARBA00023049"/>
    </source>
</evidence>
<comment type="caution">
    <text evidence="17">The sequence shown here is derived from an EMBL/GenBank/DDBJ whole genome shotgun (WGS) entry which is preliminary data.</text>
</comment>
<comment type="cofactor">
    <cofactor evidence="1">
        <name>Mn(2+)</name>
        <dbReference type="ChEBI" id="CHEBI:29035"/>
    </cofactor>
</comment>
<dbReference type="SMART" id="SM01011">
    <property type="entry name" value="AMP_N"/>
    <property type="match status" value="1"/>
</dbReference>
<evidence type="ECO:0000256" key="6">
    <source>
        <dbReference type="ARBA" id="ARBA00022997"/>
    </source>
</evidence>
<evidence type="ECO:0000256" key="10">
    <source>
        <dbReference type="ARBA" id="ARBA00044051"/>
    </source>
</evidence>
<evidence type="ECO:0000256" key="14">
    <source>
        <dbReference type="ARBA" id="ARBA00044351"/>
    </source>
</evidence>
<dbReference type="Gene3D" id="3.90.230.10">
    <property type="entry name" value="Creatinase/methionine aminopeptidase superfamily"/>
    <property type="match status" value="1"/>
</dbReference>
<evidence type="ECO:0000313" key="17">
    <source>
        <dbReference type="EMBL" id="GAU96197.1"/>
    </source>
</evidence>
<dbReference type="Gene3D" id="3.40.350.10">
    <property type="entry name" value="Creatinase/prolidase N-terminal domain"/>
    <property type="match status" value="1"/>
</dbReference>
<proteinExistence type="inferred from homology"/>
<accession>A0A1D1V943</accession>
<organism evidence="17 18">
    <name type="scientific">Ramazzottius varieornatus</name>
    <name type="common">Water bear</name>
    <name type="synonym">Tardigrade</name>
    <dbReference type="NCBI Taxonomy" id="947166"/>
    <lineage>
        <taxon>Eukaryota</taxon>
        <taxon>Metazoa</taxon>
        <taxon>Ecdysozoa</taxon>
        <taxon>Tardigrada</taxon>
        <taxon>Eutardigrada</taxon>
        <taxon>Parachela</taxon>
        <taxon>Hypsibioidea</taxon>
        <taxon>Ramazzottiidae</taxon>
        <taxon>Ramazzottius</taxon>
    </lineage>
</organism>
<dbReference type="CDD" id="cd01087">
    <property type="entry name" value="Prolidase"/>
    <property type="match status" value="1"/>
</dbReference>
<dbReference type="GO" id="GO:0006508">
    <property type="term" value="P:proteolysis"/>
    <property type="evidence" value="ECO:0007669"/>
    <property type="project" value="UniProtKB-KW"/>
</dbReference>
<dbReference type="Pfam" id="PF05195">
    <property type="entry name" value="AMP_N"/>
    <property type="match status" value="1"/>
</dbReference>
<sequence length="499" mass="55636">MPETLNRSLSQQIENGHHGPAFTLGKHKVSMKLFSKNRERLCQRLRGVLKTQDLAVVVLQSGDSGTRYDTDTDLLFRQESFFHWAFGVLEPDCFGAIDVATGKGTLFVPRLPESYAVWMGKLWTLEDFKTRYAVEAVHYTDEIAEHLSVDGKPSSAITLLTLNGINSDSGKTSREATFKGIEQFRVDNTTLYPEICECRVFKTADELEVLRYANKISSAAHREVMKKIRPGMKEYQLESEFLHYSYAQGGCRHSAYTCICAAADNSAVLHYGHAGAPNEHVIKDGDMCLFDMGAEYYCYSSDITCSFPANGKFTADQKIVYETVLKANRAVLASMKPGVSWPDMHLLAERTILEELKKHGLLTGEVDEMMEACIGPVLMPHGLGHLLGIDTHDCGGYPAGVVRSERPGLKSLRMGRVLQAGMVITVEPGVYFIEPLLNAAFANEKQSQFLVKEVIDRFRGSGGVRIEDDVIVTPTGMELMTDVPRTVEEIEYFMQDARK</sequence>
<evidence type="ECO:0000256" key="8">
    <source>
        <dbReference type="ARBA" id="ARBA00023211"/>
    </source>
</evidence>
<comment type="catalytic activity">
    <reaction evidence="15">
        <text>Xaa-L-Pro dipeptide + H2O = an L-alpha-amino acid + L-proline</text>
        <dbReference type="Rhea" id="RHEA:76407"/>
        <dbReference type="ChEBI" id="CHEBI:15377"/>
        <dbReference type="ChEBI" id="CHEBI:59869"/>
        <dbReference type="ChEBI" id="CHEBI:60039"/>
        <dbReference type="ChEBI" id="CHEBI:195196"/>
        <dbReference type="EC" id="3.4.13.9"/>
    </reaction>
</comment>
<dbReference type="SUPFAM" id="SSF55920">
    <property type="entry name" value="Creatinase/aminopeptidase"/>
    <property type="match status" value="1"/>
</dbReference>
<dbReference type="AlphaFoldDB" id="A0A1D1V943"/>